<evidence type="ECO:0008006" key="3">
    <source>
        <dbReference type="Google" id="ProtNLM"/>
    </source>
</evidence>
<organism evidence="1 2">
    <name type="scientific">Winogradskyella haliclonae</name>
    <dbReference type="NCBI Taxonomy" id="2048558"/>
    <lineage>
        <taxon>Bacteria</taxon>
        <taxon>Pseudomonadati</taxon>
        <taxon>Bacteroidota</taxon>
        <taxon>Flavobacteriia</taxon>
        <taxon>Flavobacteriales</taxon>
        <taxon>Flavobacteriaceae</taxon>
        <taxon>Winogradskyella</taxon>
    </lineage>
</organism>
<evidence type="ECO:0000313" key="1">
    <source>
        <dbReference type="EMBL" id="GGI57462.1"/>
    </source>
</evidence>
<dbReference type="EMBL" id="BMDQ01000002">
    <property type="protein sequence ID" value="GGI57462.1"/>
    <property type="molecule type" value="Genomic_DNA"/>
</dbReference>
<accession>A0ABQ2C108</accession>
<protein>
    <recommendedName>
        <fullName evidence="3">DUF1853 family protein</fullName>
    </recommendedName>
</protein>
<dbReference type="InterPro" id="IPR015003">
    <property type="entry name" value="DUF1853"/>
</dbReference>
<name>A0ABQ2C108_9FLAO</name>
<proteinExistence type="predicted"/>
<sequence length="268" mass="31982">MRDNIELQYKGFLNTANLWKNSEIYGLEQFQFEAKLFSIENHSSFKEIRLGKRVEEFMSHQLKNLDNIDVLAESIQIKNDKITIGELDFLLRNKLVYIHLEMIYKFYLYNPNLNGDVLSKWIGPNRKDSLIYKLQKLREKQLPLLYSKHCSDVLEAFTIKAQNFAQQVCYKAQLFLPFESNIKDISPLNQDCISGFYISFNKIEVFKSFSFYFPKKLNWLVEPYYEVDWIDFVEAKKIINNCMTEERSPMVWLKNSSDNLQKCFITFW</sequence>
<keyword evidence="2" id="KW-1185">Reference proteome</keyword>
<evidence type="ECO:0000313" key="2">
    <source>
        <dbReference type="Proteomes" id="UP000624701"/>
    </source>
</evidence>
<reference evidence="2" key="1">
    <citation type="journal article" date="2019" name="Int. J. Syst. Evol. Microbiol.">
        <title>The Global Catalogue of Microorganisms (GCM) 10K type strain sequencing project: providing services to taxonomists for standard genome sequencing and annotation.</title>
        <authorList>
            <consortium name="The Broad Institute Genomics Platform"/>
            <consortium name="The Broad Institute Genome Sequencing Center for Infectious Disease"/>
            <person name="Wu L."/>
            <person name="Ma J."/>
        </authorList>
    </citation>
    <scope>NUCLEOTIDE SEQUENCE [LARGE SCALE GENOMIC DNA]</scope>
    <source>
        <strain evidence="2">CCM 8681</strain>
    </source>
</reference>
<gene>
    <name evidence="1" type="ORF">GCM10011444_17710</name>
</gene>
<dbReference type="Pfam" id="PF08907">
    <property type="entry name" value="DUF1853"/>
    <property type="match status" value="1"/>
</dbReference>
<dbReference type="Proteomes" id="UP000624701">
    <property type="component" value="Unassembled WGS sequence"/>
</dbReference>
<dbReference type="RefSeq" id="WP_188374373.1">
    <property type="nucleotide sequence ID" value="NZ_BMDQ01000002.1"/>
</dbReference>
<comment type="caution">
    <text evidence="1">The sequence shown here is derived from an EMBL/GenBank/DDBJ whole genome shotgun (WGS) entry which is preliminary data.</text>
</comment>